<dbReference type="Pfam" id="PF01551">
    <property type="entry name" value="Peptidase_M23"/>
    <property type="match status" value="1"/>
</dbReference>
<evidence type="ECO:0000259" key="2">
    <source>
        <dbReference type="Pfam" id="PF01551"/>
    </source>
</evidence>
<reference evidence="3 4" key="1">
    <citation type="submission" date="2020-10" db="EMBL/GenBank/DDBJ databases">
        <title>Ca. Dormibacterota MAGs.</title>
        <authorList>
            <person name="Montgomery K."/>
        </authorList>
    </citation>
    <scope>NUCLEOTIDE SEQUENCE [LARGE SCALE GENOMIC DNA]</scope>
    <source>
        <strain evidence="3">Mitchell_Peninsula_5</strain>
    </source>
</reference>
<dbReference type="GO" id="GO:0004222">
    <property type="term" value="F:metalloendopeptidase activity"/>
    <property type="evidence" value="ECO:0007669"/>
    <property type="project" value="TreeGrafter"/>
</dbReference>
<dbReference type="InterPro" id="IPR016047">
    <property type="entry name" value="M23ase_b-sheet_dom"/>
</dbReference>
<evidence type="ECO:0000313" key="4">
    <source>
        <dbReference type="Proteomes" id="UP000614410"/>
    </source>
</evidence>
<accession>A0A934KKJ2</accession>
<sequence length="293" mass="31191">MVWSVFVHIERDIVVLERAAAQEREHINELAGPNDGRDPSFGATRARDAVAGGAPLVSLVEAHRQTVSRYQAMVQQEYQFFVVAAKNPMMQVGLYEATATTPAATAVLRYDLDAVTTQLQQEQAIATAEDAAALQVSHQPPASAATPRITAPVGGVVSQGFGSTSLALEPTVTYHGVFYEHFHTGIDIANALDTPVGAAAPGRVILAGSSRDATGKLVGYGNYVVIDHGNGYVTLYGHLDQLVVTTDQLVLRGQEIGLLGSTGWSTGPHLHFEIRHDGEFLNPETLLGAAVRS</sequence>
<dbReference type="PANTHER" id="PTHR21666">
    <property type="entry name" value="PEPTIDASE-RELATED"/>
    <property type="match status" value="1"/>
</dbReference>
<proteinExistence type="predicted"/>
<dbReference type="CDD" id="cd12797">
    <property type="entry name" value="M23_peptidase"/>
    <property type="match status" value="1"/>
</dbReference>
<dbReference type="InterPro" id="IPR050570">
    <property type="entry name" value="Cell_wall_metabolism_enzyme"/>
</dbReference>
<dbReference type="AlphaFoldDB" id="A0A934KKJ2"/>
<gene>
    <name evidence="3" type="ORF">JF887_02100</name>
</gene>
<dbReference type="SUPFAM" id="SSF51261">
    <property type="entry name" value="Duplicated hybrid motif"/>
    <property type="match status" value="1"/>
</dbReference>
<dbReference type="InterPro" id="IPR011055">
    <property type="entry name" value="Dup_hybrid_motif"/>
</dbReference>
<evidence type="ECO:0000313" key="3">
    <source>
        <dbReference type="EMBL" id="MBJ7608209.1"/>
    </source>
</evidence>
<dbReference type="PANTHER" id="PTHR21666:SF289">
    <property type="entry name" value="L-ALA--D-GLU ENDOPEPTIDASE"/>
    <property type="match status" value="1"/>
</dbReference>
<name>A0A934KKJ2_9BACT</name>
<dbReference type="EMBL" id="JAEKNN010000009">
    <property type="protein sequence ID" value="MBJ7608209.1"/>
    <property type="molecule type" value="Genomic_DNA"/>
</dbReference>
<protein>
    <submittedName>
        <fullName evidence="3">M23 family metallopeptidase</fullName>
    </submittedName>
</protein>
<organism evidence="3 4">
    <name type="scientific">Candidatus Amunia macphersoniae</name>
    <dbReference type="NCBI Taxonomy" id="3127014"/>
    <lineage>
        <taxon>Bacteria</taxon>
        <taxon>Bacillati</taxon>
        <taxon>Candidatus Dormiibacterota</taxon>
        <taxon>Candidatus Dormibacteria</taxon>
        <taxon>Candidatus Aeolococcales</taxon>
        <taxon>Candidatus Aeolococcaceae</taxon>
        <taxon>Candidatus Amunia</taxon>
    </lineage>
</organism>
<evidence type="ECO:0000256" key="1">
    <source>
        <dbReference type="ARBA" id="ARBA00022729"/>
    </source>
</evidence>
<dbReference type="Proteomes" id="UP000614410">
    <property type="component" value="Unassembled WGS sequence"/>
</dbReference>
<feature type="domain" description="M23ase beta-sheet core" evidence="2">
    <location>
        <begin position="182"/>
        <end position="283"/>
    </location>
</feature>
<keyword evidence="1" id="KW-0732">Signal</keyword>
<comment type="caution">
    <text evidence="3">The sequence shown here is derived from an EMBL/GenBank/DDBJ whole genome shotgun (WGS) entry which is preliminary data.</text>
</comment>
<dbReference type="Gene3D" id="2.70.70.10">
    <property type="entry name" value="Glucose Permease (Domain IIA)"/>
    <property type="match status" value="1"/>
</dbReference>